<evidence type="ECO:0000259" key="6">
    <source>
        <dbReference type="Pfam" id="PF01555"/>
    </source>
</evidence>
<dbReference type="GO" id="GO:0032259">
    <property type="term" value="P:methylation"/>
    <property type="evidence" value="ECO:0007669"/>
    <property type="project" value="UniProtKB-KW"/>
</dbReference>
<name>M1ZYY6_CLOBO</name>
<comment type="similarity">
    <text evidence="1 5">Belongs to the N(4)/N(6)-methyltransferase family.</text>
</comment>
<evidence type="ECO:0000256" key="4">
    <source>
        <dbReference type="ARBA" id="ARBA00022747"/>
    </source>
</evidence>
<dbReference type="Pfam" id="PF01555">
    <property type="entry name" value="N6_N4_Mtase"/>
    <property type="match status" value="1"/>
</dbReference>
<proteinExistence type="inferred from homology"/>
<dbReference type="PROSITE" id="PS00092">
    <property type="entry name" value="N6_MTASE"/>
    <property type="match status" value="1"/>
</dbReference>
<evidence type="ECO:0000313" key="8">
    <source>
        <dbReference type="Proteomes" id="UP000011944"/>
    </source>
</evidence>
<feature type="domain" description="DNA methylase N-4/N-6" evidence="6">
    <location>
        <begin position="130"/>
        <end position="217"/>
    </location>
</feature>
<evidence type="ECO:0000256" key="2">
    <source>
        <dbReference type="ARBA" id="ARBA00022603"/>
    </source>
</evidence>
<accession>M1ZYY6</accession>
<keyword evidence="4" id="KW-0680">Restriction system</keyword>
<reference evidence="7 8" key="1">
    <citation type="submission" date="2012-10" db="EMBL/GenBank/DDBJ databases">
        <authorList>
            <person name="Strain E.A."/>
            <person name="Brown E."/>
            <person name="Allard M.W."/>
            <person name="Gonzalez-Escalona N."/>
            <person name="Timme R."/>
        </authorList>
    </citation>
    <scope>NUCLEOTIDE SEQUENCE [LARGE SCALE GENOMIC DNA]</scope>
    <source>
        <strain evidence="7 8">CFSAN001627</strain>
    </source>
</reference>
<dbReference type="GO" id="GO:0009307">
    <property type="term" value="P:DNA restriction-modification system"/>
    <property type="evidence" value="ECO:0007669"/>
    <property type="project" value="UniProtKB-KW"/>
</dbReference>
<sequence length="234" mass="27489">MSKIFELNKLYNIDCMEGMKQIPDKYFELAIVDPPYFDGPNKRKYYGRTVNKLNIKRKQYNVIEDWSVPGKEYFKELLRVSKNQIVWGCNYFDYYLGPGLIIWDKVNGKSSFSDCEVAYCSMHNKTKMFRYMWNGMMQGKSISEGHIMQGDKSKNEIRIHPTQKPVNLYKWILLNYAKQGDKILDTHVGSASSLIACYEMGFDFLGFEKDREIFNLASDRLESTMNQLNMFNII</sequence>
<dbReference type="GO" id="GO:0003677">
    <property type="term" value="F:DNA binding"/>
    <property type="evidence" value="ECO:0007669"/>
    <property type="project" value="InterPro"/>
</dbReference>
<reference evidence="7 8" key="2">
    <citation type="submission" date="2013-03" db="EMBL/GenBank/DDBJ databases">
        <title>Diversity in Clostridium botulinum.</title>
        <authorList>
            <person name="Timme R.E."/>
            <person name="Allard M."/>
            <person name="Luo Y."/>
            <person name="Strain E."/>
            <person name="Gonzalez-Escalona N."/>
            <person name="Brown E."/>
        </authorList>
    </citation>
    <scope>NUCLEOTIDE SEQUENCE [LARGE SCALE GENOMIC DNA]</scope>
    <source>
        <strain evidence="7 8">CFSAN001627</strain>
    </source>
</reference>
<dbReference type="InterPro" id="IPR029063">
    <property type="entry name" value="SAM-dependent_MTases_sf"/>
</dbReference>
<protein>
    <recommendedName>
        <fullName evidence="5">Methyltransferase</fullName>
        <ecNumber evidence="5">2.1.1.-</ecNumber>
    </recommendedName>
</protein>
<dbReference type="InterPro" id="IPR002052">
    <property type="entry name" value="DNA_methylase_N6_adenine_CS"/>
</dbReference>
<organism evidence="7 8">
    <name type="scientific">Clostridium botulinum CFSAN001627</name>
    <dbReference type="NCBI Taxonomy" id="1232189"/>
    <lineage>
        <taxon>Bacteria</taxon>
        <taxon>Bacillati</taxon>
        <taxon>Bacillota</taxon>
        <taxon>Clostridia</taxon>
        <taxon>Eubacteriales</taxon>
        <taxon>Clostridiaceae</taxon>
        <taxon>Clostridium</taxon>
    </lineage>
</organism>
<evidence type="ECO:0000313" key="7">
    <source>
        <dbReference type="EMBL" id="EKN42989.1"/>
    </source>
</evidence>
<dbReference type="GO" id="GO:0008170">
    <property type="term" value="F:N-methyltransferase activity"/>
    <property type="evidence" value="ECO:0007669"/>
    <property type="project" value="InterPro"/>
</dbReference>
<comment type="caution">
    <text evidence="7">The sequence shown here is derived from an EMBL/GenBank/DDBJ whole genome shotgun (WGS) entry which is preliminary data.</text>
</comment>
<dbReference type="Proteomes" id="UP000011944">
    <property type="component" value="Unassembled WGS sequence"/>
</dbReference>
<evidence type="ECO:0000256" key="5">
    <source>
        <dbReference type="RuleBase" id="RU362026"/>
    </source>
</evidence>
<dbReference type="Gene3D" id="3.40.50.150">
    <property type="entry name" value="Vaccinia Virus protein VP39"/>
    <property type="match status" value="1"/>
</dbReference>
<gene>
    <name evidence="7" type="ORF">CFSAN001627_03690</name>
</gene>
<dbReference type="EC" id="2.1.1.-" evidence="5"/>
<dbReference type="EMBL" id="AMXI01000197">
    <property type="protein sequence ID" value="EKN42989.1"/>
    <property type="molecule type" value="Genomic_DNA"/>
</dbReference>
<dbReference type="PRINTS" id="PR00508">
    <property type="entry name" value="S21N4MTFRASE"/>
</dbReference>
<evidence type="ECO:0000256" key="3">
    <source>
        <dbReference type="ARBA" id="ARBA00022679"/>
    </source>
</evidence>
<evidence type="ECO:0000256" key="1">
    <source>
        <dbReference type="ARBA" id="ARBA00006594"/>
    </source>
</evidence>
<dbReference type="PATRIC" id="fig|1232189.3.peg.614"/>
<keyword evidence="3" id="KW-0808">Transferase</keyword>
<dbReference type="InterPro" id="IPR002941">
    <property type="entry name" value="DNA_methylase_N4/N6"/>
</dbReference>
<dbReference type="InterPro" id="IPR001091">
    <property type="entry name" value="RM_Methyltransferase"/>
</dbReference>
<keyword evidence="2 7" id="KW-0489">Methyltransferase</keyword>
<dbReference type="AlphaFoldDB" id="M1ZYY6"/>
<dbReference type="SUPFAM" id="SSF53335">
    <property type="entry name" value="S-adenosyl-L-methionine-dependent methyltransferases"/>
    <property type="match status" value="1"/>
</dbReference>